<dbReference type="AlphaFoldDB" id="A0A9Q3KQ79"/>
<dbReference type="Pfam" id="PF17917">
    <property type="entry name" value="RT_RNaseH"/>
    <property type="match status" value="1"/>
</dbReference>
<dbReference type="PANTHER" id="PTHR34072:SF52">
    <property type="entry name" value="RIBONUCLEASE H"/>
    <property type="match status" value="1"/>
</dbReference>
<keyword evidence="1" id="KW-0808">Transferase</keyword>
<protein>
    <recommendedName>
        <fullName evidence="7">Reverse transcriptase RNase H-like domain-containing protein</fullName>
    </recommendedName>
</protein>
<keyword evidence="3" id="KW-0540">Nuclease</keyword>
<evidence type="ECO:0000256" key="1">
    <source>
        <dbReference type="ARBA" id="ARBA00022679"/>
    </source>
</evidence>
<dbReference type="EMBL" id="AVOT02114580">
    <property type="protein sequence ID" value="MBW0583225.1"/>
    <property type="molecule type" value="Genomic_DNA"/>
</dbReference>
<dbReference type="CDD" id="cd09274">
    <property type="entry name" value="RNase_HI_RT_Ty3"/>
    <property type="match status" value="1"/>
</dbReference>
<evidence type="ECO:0000256" key="3">
    <source>
        <dbReference type="ARBA" id="ARBA00022722"/>
    </source>
</evidence>
<organism evidence="8 9">
    <name type="scientific">Austropuccinia psidii MF-1</name>
    <dbReference type="NCBI Taxonomy" id="1389203"/>
    <lineage>
        <taxon>Eukaryota</taxon>
        <taxon>Fungi</taxon>
        <taxon>Dikarya</taxon>
        <taxon>Basidiomycota</taxon>
        <taxon>Pucciniomycotina</taxon>
        <taxon>Pucciniomycetes</taxon>
        <taxon>Pucciniales</taxon>
        <taxon>Sphaerophragmiaceae</taxon>
        <taxon>Austropuccinia</taxon>
    </lineage>
</organism>
<proteinExistence type="predicted"/>
<keyword evidence="9" id="KW-1185">Reference proteome</keyword>
<evidence type="ECO:0000256" key="5">
    <source>
        <dbReference type="ARBA" id="ARBA00022801"/>
    </source>
</evidence>
<dbReference type="InterPro" id="IPR043502">
    <property type="entry name" value="DNA/RNA_pol_sf"/>
</dbReference>
<dbReference type="InterPro" id="IPR041373">
    <property type="entry name" value="RT_RNaseH"/>
</dbReference>
<keyword evidence="5" id="KW-0378">Hydrolase</keyword>
<dbReference type="GO" id="GO:0003964">
    <property type="term" value="F:RNA-directed DNA polymerase activity"/>
    <property type="evidence" value="ECO:0007669"/>
    <property type="project" value="UniProtKB-KW"/>
</dbReference>
<reference evidence="8" key="1">
    <citation type="submission" date="2021-03" db="EMBL/GenBank/DDBJ databases">
        <title>Draft genome sequence of rust myrtle Austropuccinia psidii MF-1, a brazilian biotype.</title>
        <authorList>
            <person name="Quecine M.C."/>
            <person name="Pachon D.M.R."/>
            <person name="Bonatelli M.L."/>
            <person name="Correr F.H."/>
            <person name="Franceschini L.M."/>
            <person name="Leite T.F."/>
            <person name="Margarido G.R.A."/>
            <person name="Almeida C.A."/>
            <person name="Ferrarezi J.A."/>
            <person name="Labate C.A."/>
        </authorList>
    </citation>
    <scope>NUCLEOTIDE SEQUENCE</scope>
    <source>
        <strain evidence="8">MF-1</strain>
    </source>
</reference>
<evidence type="ECO:0000259" key="7">
    <source>
        <dbReference type="Pfam" id="PF17917"/>
    </source>
</evidence>
<evidence type="ECO:0000256" key="2">
    <source>
        <dbReference type="ARBA" id="ARBA00022695"/>
    </source>
</evidence>
<keyword evidence="2" id="KW-0548">Nucleotidyltransferase</keyword>
<evidence type="ECO:0000313" key="9">
    <source>
        <dbReference type="Proteomes" id="UP000765509"/>
    </source>
</evidence>
<keyword evidence="6" id="KW-0695">RNA-directed DNA polymerase</keyword>
<evidence type="ECO:0000256" key="6">
    <source>
        <dbReference type="ARBA" id="ARBA00022918"/>
    </source>
</evidence>
<evidence type="ECO:0000313" key="8">
    <source>
        <dbReference type="EMBL" id="MBW0583225.1"/>
    </source>
</evidence>
<evidence type="ECO:0000256" key="4">
    <source>
        <dbReference type="ARBA" id="ARBA00022759"/>
    </source>
</evidence>
<dbReference type="GO" id="GO:0004519">
    <property type="term" value="F:endonuclease activity"/>
    <property type="evidence" value="ECO:0007669"/>
    <property type="project" value="UniProtKB-KW"/>
</dbReference>
<accession>A0A9Q3KQ79</accession>
<dbReference type="SUPFAM" id="SSF56672">
    <property type="entry name" value="DNA/RNA polymerases"/>
    <property type="match status" value="1"/>
</dbReference>
<gene>
    <name evidence="8" type="ORF">O181_122940</name>
</gene>
<name>A0A9Q3KQ79_9BASI</name>
<dbReference type="Proteomes" id="UP000765509">
    <property type="component" value="Unassembled WGS sequence"/>
</dbReference>
<sequence length="142" mass="15773">MLSHFHPSLPTIVGTDASDYAMGAVLSQISDSGKHPIAFDSRMPLQAELNYEIHDKELLGIVWALKRWRAFLLCISSSLEALTNHSSLQYSVSSKILICCCGIPYLSGPASSTLRVKISKYQNLNGQFRISQLKGHFHNHIC</sequence>
<dbReference type="PANTHER" id="PTHR34072">
    <property type="entry name" value="ENZYMATIC POLYPROTEIN-RELATED"/>
    <property type="match status" value="1"/>
</dbReference>
<dbReference type="GO" id="GO:0016787">
    <property type="term" value="F:hydrolase activity"/>
    <property type="evidence" value="ECO:0007669"/>
    <property type="project" value="UniProtKB-KW"/>
</dbReference>
<comment type="caution">
    <text evidence="8">The sequence shown here is derived from an EMBL/GenBank/DDBJ whole genome shotgun (WGS) entry which is preliminary data.</text>
</comment>
<feature type="domain" description="Reverse transcriptase RNase H-like" evidence="7">
    <location>
        <begin position="7"/>
        <end position="95"/>
    </location>
</feature>
<keyword evidence="4" id="KW-0255">Endonuclease</keyword>